<comment type="similarity">
    <text evidence="1">Belongs to the LOR family.</text>
</comment>
<gene>
    <name evidence="2" type="ORF">LSALG_LOCUS37644</name>
</gene>
<evidence type="ECO:0000256" key="1">
    <source>
        <dbReference type="ARBA" id="ARBA00005437"/>
    </source>
</evidence>
<evidence type="ECO:0000313" key="3">
    <source>
        <dbReference type="Proteomes" id="UP001177003"/>
    </source>
</evidence>
<dbReference type="Pfam" id="PF04525">
    <property type="entry name" value="LOR"/>
    <property type="match status" value="1"/>
</dbReference>
<evidence type="ECO:0008006" key="4">
    <source>
        <dbReference type="Google" id="ProtNLM"/>
    </source>
</evidence>
<dbReference type="EMBL" id="OX465084">
    <property type="protein sequence ID" value="CAI9298908.1"/>
    <property type="molecule type" value="Genomic_DNA"/>
</dbReference>
<name>A0AA35ZV27_LACSI</name>
<dbReference type="InterPro" id="IPR007612">
    <property type="entry name" value="LOR"/>
</dbReference>
<proteinExistence type="inferred from homology"/>
<protein>
    <recommendedName>
        <fullName evidence="4">Protein LURP-one-related 15</fullName>
    </recommendedName>
</protein>
<organism evidence="2 3">
    <name type="scientific">Lactuca saligna</name>
    <name type="common">Willowleaf lettuce</name>
    <dbReference type="NCBI Taxonomy" id="75948"/>
    <lineage>
        <taxon>Eukaryota</taxon>
        <taxon>Viridiplantae</taxon>
        <taxon>Streptophyta</taxon>
        <taxon>Embryophyta</taxon>
        <taxon>Tracheophyta</taxon>
        <taxon>Spermatophyta</taxon>
        <taxon>Magnoliopsida</taxon>
        <taxon>eudicotyledons</taxon>
        <taxon>Gunneridae</taxon>
        <taxon>Pentapetalae</taxon>
        <taxon>asterids</taxon>
        <taxon>campanulids</taxon>
        <taxon>Asterales</taxon>
        <taxon>Asteraceae</taxon>
        <taxon>Cichorioideae</taxon>
        <taxon>Cichorieae</taxon>
        <taxon>Lactucinae</taxon>
        <taxon>Lactuca</taxon>
    </lineage>
</organism>
<reference evidence="2" key="1">
    <citation type="submission" date="2023-04" db="EMBL/GenBank/DDBJ databases">
        <authorList>
            <person name="Vijverberg K."/>
            <person name="Xiong W."/>
            <person name="Schranz E."/>
        </authorList>
    </citation>
    <scope>NUCLEOTIDE SEQUENCE</scope>
</reference>
<sequence length="224" mass="24932">MAQPNKAPSSTPVSVIGSHFMVPHQLDIIVDRISSGILLITDINHKIIFKVKPCDSFIHERRVLLDVDDQPIVTMRDKSVTVHHGWYVFRGDSRSKSDMIFTTKKRHMIQLLKSDVNVFLANKTCSKNVCDFKVKGSWSKRNCTIYMGDTSTTIAQMSKLQSSDNIVKFVNDKFKVSISPNVDIAFVIIIIAIVEAMENSDTNNKSAVQVLGGVSKVVAPILLA</sequence>
<keyword evidence="3" id="KW-1185">Reference proteome</keyword>
<evidence type="ECO:0000313" key="2">
    <source>
        <dbReference type="EMBL" id="CAI9298908.1"/>
    </source>
</evidence>
<dbReference type="AlphaFoldDB" id="A0AA35ZV27"/>
<accession>A0AA35ZV27</accession>
<dbReference type="SUPFAM" id="SSF54518">
    <property type="entry name" value="Tubby C-terminal domain-like"/>
    <property type="match status" value="1"/>
</dbReference>
<dbReference type="PANTHER" id="PTHR31087:SF122">
    <property type="entry name" value="TUBBY-LIKE PROTEIN"/>
    <property type="match status" value="1"/>
</dbReference>
<dbReference type="PANTHER" id="PTHR31087">
    <property type="match status" value="1"/>
</dbReference>
<dbReference type="Gene3D" id="2.40.160.200">
    <property type="entry name" value="LURP1-related"/>
    <property type="match status" value="1"/>
</dbReference>
<dbReference type="InterPro" id="IPR025659">
    <property type="entry name" value="Tubby-like_C"/>
</dbReference>
<dbReference type="InterPro" id="IPR038595">
    <property type="entry name" value="LOR_sf"/>
</dbReference>
<dbReference type="Proteomes" id="UP001177003">
    <property type="component" value="Chromosome 8"/>
</dbReference>